<dbReference type="InterPro" id="IPR010997">
    <property type="entry name" value="HRDC-like_sf"/>
</dbReference>
<dbReference type="InterPro" id="IPR012337">
    <property type="entry name" value="RNaseH-like_sf"/>
</dbReference>
<dbReference type="Pfam" id="PF01612">
    <property type="entry name" value="DNA_pol_A_exo1"/>
    <property type="match status" value="1"/>
</dbReference>
<organism evidence="8 9">
    <name type="scientific">Fannyhessea vaginae PB189-T1-4</name>
    <dbReference type="NCBI Taxonomy" id="866774"/>
    <lineage>
        <taxon>Bacteria</taxon>
        <taxon>Bacillati</taxon>
        <taxon>Actinomycetota</taxon>
        <taxon>Coriobacteriia</taxon>
        <taxon>Coriobacteriales</taxon>
        <taxon>Atopobiaceae</taxon>
        <taxon>Fannyhessea</taxon>
    </lineage>
</organism>
<dbReference type="SUPFAM" id="SSF47819">
    <property type="entry name" value="HRDC-like"/>
    <property type="match status" value="2"/>
</dbReference>
<keyword evidence="3 6" id="KW-0540">Nuclease</keyword>
<evidence type="ECO:0000259" key="7">
    <source>
        <dbReference type="PROSITE" id="PS50967"/>
    </source>
</evidence>
<comment type="cofactor">
    <cofactor evidence="6">
        <name>a divalent metal cation</name>
        <dbReference type="ChEBI" id="CHEBI:60240"/>
    </cofactor>
</comment>
<dbReference type="InterPro" id="IPR044876">
    <property type="entry name" value="HRDC_dom_sf"/>
</dbReference>
<dbReference type="HAMAP" id="MF_01899">
    <property type="entry name" value="RNase_D"/>
    <property type="match status" value="1"/>
</dbReference>
<dbReference type="PANTHER" id="PTHR47649">
    <property type="entry name" value="RIBONUCLEASE D"/>
    <property type="match status" value="1"/>
</dbReference>
<dbReference type="GO" id="GO:0033890">
    <property type="term" value="F:ribonuclease D activity"/>
    <property type="evidence" value="ECO:0007669"/>
    <property type="project" value="UniProtKB-EC"/>
</dbReference>
<comment type="caution">
    <text evidence="8">The sequence shown here is derived from an EMBL/GenBank/DDBJ whole genome shotgun (WGS) entry which is preliminary data.</text>
</comment>
<comment type="function">
    <text evidence="6">Exonuclease involved in the 3' processing of various precursor tRNAs. Initiates hydrolysis at the 3'-terminus of an RNA molecule and releases 5'-mononucleotides.</text>
</comment>
<reference evidence="8 9" key="1">
    <citation type="submission" date="2010-08" db="EMBL/GenBank/DDBJ databases">
        <authorList>
            <person name="Durkin A.S."/>
            <person name="Madupu R."/>
            <person name="Torralba M."/>
            <person name="Gillis M."/>
            <person name="Methe B."/>
            <person name="Sutton G."/>
            <person name="Nelson K.E."/>
        </authorList>
    </citation>
    <scope>NUCLEOTIDE SEQUENCE [LARGE SCALE GENOMIC DNA]</scope>
    <source>
        <strain evidence="8 9">PB189-T1-4</strain>
    </source>
</reference>
<dbReference type="PROSITE" id="PS50967">
    <property type="entry name" value="HRDC"/>
    <property type="match status" value="1"/>
</dbReference>
<protein>
    <recommendedName>
        <fullName evidence="6">Ribonuclease D</fullName>
        <shortName evidence="6">RNase D</shortName>
        <ecNumber evidence="6">3.1.13.5</ecNumber>
    </recommendedName>
</protein>
<dbReference type="Proteomes" id="UP000004431">
    <property type="component" value="Unassembled WGS sequence"/>
</dbReference>
<dbReference type="EMBL" id="AEDQ01000003">
    <property type="protein sequence ID" value="EFL44697.1"/>
    <property type="molecule type" value="Genomic_DNA"/>
</dbReference>
<dbReference type="Gene3D" id="3.30.420.10">
    <property type="entry name" value="Ribonuclease H-like superfamily/Ribonuclease H"/>
    <property type="match status" value="1"/>
</dbReference>
<keyword evidence="4 6" id="KW-0378">Hydrolase</keyword>
<evidence type="ECO:0000256" key="1">
    <source>
        <dbReference type="ARBA" id="ARBA00022490"/>
    </source>
</evidence>
<evidence type="ECO:0000256" key="6">
    <source>
        <dbReference type="HAMAP-Rule" id="MF_01899"/>
    </source>
</evidence>
<dbReference type="Gene3D" id="1.10.150.80">
    <property type="entry name" value="HRDC domain"/>
    <property type="match status" value="1"/>
</dbReference>
<comment type="subcellular location">
    <subcellularLocation>
        <location evidence="6">Cytoplasm</location>
    </subcellularLocation>
</comment>
<evidence type="ECO:0000313" key="8">
    <source>
        <dbReference type="EMBL" id="EFL44697.1"/>
    </source>
</evidence>
<dbReference type="CDD" id="cd06142">
    <property type="entry name" value="RNaseD_exo"/>
    <property type="match status" value="1"/>
</dbReference>
<evidence type="ECO:0000256" key="5">
    <source>
        <dbReference type="ARBA" id="ARBA00022839"/>
    </source>
</evidence>
<proteinExistence type="inferred from homology"/>
<dbReference type="InterPro" id="IPR051086">
    <property type="entry name" value="RNase_D-like"/>
</dbReference>
<keyword evidence="9" id="KW-1185">Reference proteome</keyword>
<evidence type="ECO:0000256" key="4">
    <source>
        <dbReference type="ARBA" id="ARBA00022801"/>
    </source>
</evidence>
<dbReference type="Pfam" id="PF00570">
    <property type="entry name" value="HRDC"/>
    <property type="match status" value="1"/>
</dbReference>
<keyword evidence="5 6" id="KW-0269">Exonuclease</keyword>
<name>A0ABN0B1S3_9ACTN</name>
<gene>
    <name evidence="6 8" type="primary">rnd</name>
    <name evidence="8" type="ORF">HMPREF9248_0774</name>
</gene>
<evidence type="ECO:0000313" key="9">
    <source>
        <dbReference type="Proteomes" id="UP000004431"/>
    </source>
</evidence>
<feature type="domain" description="HRDC" evidence="7">
    <location>
        <begin position="268"/>
        <end position="347"/>
    </location>
</feature>
<dbReference type="PANTHER" id="PTHR47649:SF1">
    <property type="entry name" value="RIBONUCLEASE D"/>
    <property type="match status" value="1"/>
</dbReference>
<keyword evidence="1 6" id="KW-0963">Cytoplasm</keyword>
<dbReference type="InterPro" id="IPR002562">
    <property type="entry name" value="3'-5'_exonuclease_dom"/>
</dbReference>
<dbReference type="SMART" id="SM00474">
    <property type="entry name" value="35EXOc"/>
    <property type="match status" value="1"/>
</dbReference>
<dbReference type="InterPro" id="IPR006292">
    <property type="entry name" value="RNase_D"/>
</dbReference>
<comment type="similarity">
    <text evidence="6">Belongs to the RNase D family.</text>
</comment>
<evidence type="ECO:0000256" key="2">
    <source>
        <dbReference type="ARBA" id="ARBA00022694"/>
    </source>
</evidence>
<accession>A0ABN0B1S3</accession>
<dbReference type="InterPro" id="IPR036397">
    <property type="entry name" value="RNaseH_sf"/>
</dbReference>
<evidence type="ECO:0000256" key="3">
    <source>
        <dbReference type="ARBA" id="ARBA00022722"/>
    </source>
</evidence>
<comment type="catalytic activity">
    <reaction evidence="6">
        <text>Exonucleolytic cleavage that removes extra residues from the 3'-terminus of tRNA to produce 5'-mononucleotides.</text>
        <dbReference type="EC" id="3.1.13.5"/>
    </reaction>
</comment>
<dbReference type="InterPro" id="IPR002121">
    <property type="entry name" value="HRDC_dom"/>
</dbReference>
<dbReference type="EC" id="3.1.13.5" evidence="6"/>
<keyword evidence="2 6" id="KW-0819">tRNA processing</keyword>
<sequence>MHSWCFFRLCRVHCWYKHILWYMYCMILNRYYCYNTTAAITQTLSINSTIKDVLRYMNQSTLFITTPDELKAFCAHVAQEGCVAIDTEFIREKTYYPQLCLIQMATHTQSAVVDPLACSSLCDLACLLEDKSIIKVFFACSQDIEVLYDALGVVPKNVFDAQLAAAFLGYRYQLGYGALVEAMVGVHLPKTQALTDWSLRPLTEEQLKYAADDVIYQPQMYTLLVRELTRTNRYAWFTHEMKQTLDDMLQRRDPAQAFRHIKRVNNLTRKQLAIAKEVALWRDDVARGRNVPRKWILSDEVVIELCKLAPTTKNRALRIRSIDTLSNRDLEGLLAAIAQGAAYVPEDCPQSGRKERPSQDTESVLDLMYALLRIIGAEEHIATQLVASRDDLFQFLKNPQSSKLLQTWRYDIAGARLQELLAGTIGLTVKDNHVELV</sequence>
<dbReference type="SUPFAM" id="SSF53098">
    <property type="entry name" value="Ribonuclease H-like"/>
    <property type="match status" value="1"/>
</dbReference>
<dbReference type="NCBIfam" id="TIGR01388">
    <property type="entry name" value="rnd"/>
    <property type="match status" value="1"/>
</dbReference>